<feature type="binding site" evidence="6">
    <location>
        <position position="38"/>
    </location>
    <ligand>
        <name>molybdate</name>
        <dbReference type="ChEBI" id="CHEBI:36264"/>
    </ligand>
</feature>
<dbReference type="Gene3D" id="3.40.190.10">
    <property type="entry name" value="Periplasmic binding protein-like II"/>
    <property type="match status" value="2"/>
</dbReference>
<feature type="binding site" evidence="6">
    <location>
        <position position="150"/>
    </location>
    <ligand>
        <name>molybdate</name>
        <dbReference type="ChEBI" id="CHEBI:36264"/>
    </ligand>
</feature>
<reference evidence="9" key="1">
    <citation type="submission" date="2015-11" db="EMBL/GenBank/DDBJ databases">
        <title>Complete genome sequence of a polyethylene glycol-degrading strain Sphingopyxis terrae strain 203-1 (NBRC 15098).</title>
        <authorList>
            <person name="Yoshiyuki O."/>
            <person name="Shouta N."/>
            <person name="Nagata Y."/>
            <person name="Numata M."/>
            <person name="Tsuchikane K."/>
            <person name="Hosoyama A."/>
            <person name="Yamazoe A."/>
            <person name="Tsuda M."/>
            <person name="Fujita N."/>
            <person name="Kawai F."/>
        </authorList>
    </citation>
    <scope>NUCLEOTIDE SEQUENCE [LARGE SCALE GENOMIC DNA]</scope>
    <source>
        <strain evidence="9">203-1</strain>
    </source>
</reference>
<dbReference type="PIRSF" id="PIRSF004846">
    <property type="entry name" value="ModA"/>
    <property type="match status" value="1"/>
</dbReference>
<sequence>MVAAMTILRRLLLLLVLTTLAPMAAAAERGPLILAAASLQESLTDAADAWAAQGHARPVLSFAGSSALARQIMAGAPADLFISADEPWMDAVAKAGLLRPGTRANLVGNRLVLIAPKASRLHLAPARGFALARALGGGRLAVADPNAVPAGKYAKAALTALGVWGDVAKKLAPAENVRAALALVERGAAPLGIVYATDAQASHAVRVVGTFPAASHPPIRYPLALLKTSRSGEAAAFRAFLLSRQARAIFARHGFTAP</sequence>
<keyword evidence="2 6" id="KW-0500">Molybdenum</keyword>
<dbReference type="AlphaFoldDB" id="A0A142VW35"/>
<accession>A0A142VW35</accession>
<reference evidence="8 9" key="2">
    <citation type="journal article" date="2016" name="Genome Announc.">
        <title>Complete Genome Sequence of Sphingopyxis terrae Strain 203-1 (NBRC 111660), a Polyethylene Glycol Degrader.</title>
        <authorList>
            <person name="Ohtsubo Y."/>
            <person name="Nonoyama S."/>
            <person name="Nagata Y."/>
            <person name="Numata M."/>
            <person name="Tsuchikane K."/>
            <person name="Hosoyama A."/>
            <person name="Yamazoe A."/>
            <person name="Tsuda M."/>
            <person name="Fujita N."/>
            <person name="Kawai F."/>
        </authorList>
    </citation>
    <scope>NUCLEOTIDE SEQUENCE [LARGE SCALE GENOMIC DNA]</scope>
    <source>
        <strain evidence="8 9">203-1</strain>
    </source>
</reference>
<keyword evidence="4 7" id="KW-0732">Signal</keyword>
<feature type="signal peptide" evidence="7">
    <location>
        <begin position="1"/>
        <end position="26"/>
    </location>
</feature>
<protein>
    <submittedName>
        <fullName evidence="8">Molybdenum ABC transporter substrate-binding protein</fullName>
    </submittedName>
</protein>
<dbReference type="NCBIfam" id="TIGR01256">
    <property type="entry name" value="modA"/>
    <property type="match status" value="1"/>
</dbReference>
<evidence type="ECO:0000256" key="2">
    <source>
        <dbReference type="ARBA" id="ARBA00022505"/>
    </source>
</evidence>
<dbReference type="KEGG" id="ster:AOA14_05370"/>
<dbReference type="Proteomes" id="UP000076234">
    <property type="component" value="Chromosome"/>
</dbReference>
<feature type="binding site" evidence="6">
    <location>
        <position position="65"/>
    </location>
    <ligand>
        <name>molybdate</name>
        <dbReference type="ChEBI" id="CHEBI:36264"/>
    </ligand>
</feature>
<dbReference type="GO" id="GO:0030973">
    <property type="term" value="F:molybdate ion binding"/>
    <property type="evidence" value="ECO:0007669"/>
    <property type="project" value="TreeGrafter"/>
</dbReference>
<dbReference type="EMBL" id="CP013342">
    <property type="protein sequence ID" value="AMU94033.1"/>
    <property type="molecule type" value="Genomic_DNA"/>
</dbReference>
<dbReference type="GO" id="GO:0046872">
    <property type="term" value="F:metal ion binding"/>
    <property type="evidence" value="ECO:0007669"/>
    <property type="project" value="UniProtKB-KW"/>
</dbReference>
<name>A0A142VW35_9SPHN</name>
<feature type="binding site" evidence="6">
    <location>
        <position position="195"/>
    </location>
    <ligand>
        <name>molybdate</name>
        <dbReference type="ChEBI" id="CHEBI:36264"/>
    </ligand>
</feature>
<dbReference type="GO" id="GO:1901359">
    <property type="term" value="F:tungstate binding"/>
    <property type="evidence" value="ECO:0007669"/>
    <property type="project" value="UniProtKB-ARBA"/>
</dbReference>
<dbReference type="GO" id="GO:0015689">
    <property type="term" value="P:molybdate ion transport"/>
    <property type="evidence" value="ECO:0007669"/>
    <property type="project" value="InterPro"/>
</dbReference>
<dbReference type="SUPFAM" id="SSF53850">
    <property type="entry name" value="Periplasmic binding protein-like II"/>
    <property type="match status" value="1"/>
</dbReference>
<dbReference type="FunFam" id="3.40.190.10:FF:000035">
    <property type="entry name" value="Molybdate ABC transporter substrate-binding protein"/>
    <property type="match status" value="1"/>
</dbReference>
<evidence type="ECO:0000256" key="5">
    <source>
        <dbReference type="ARBA" id="ARBA00062515"/>
    </source>
</evidence>
<evidence type="ECO:0000313" key="9">
    <source>
        <dbReference type="Proteomes" id="UP000076234"/>
    </source>
</evidence>
<comment type="subunit">
    <text evidence="5">The complex is composed of two ATP-binding proteins (ModC), two transmembrane proteins (ModB) and a solute-binding protein (ModA).</text>
</comment>
<dbReference type="InterPro" id="IPR050682">
    <property type="entry name" value="ModA/WtpA"/>
</dbReference>
<evidence type="ECO:0000256" key="4">
    <source>
        <dbReference type="ARBA" id="ARBA00022729"/>
    </source>
</evidence>
<dbReference type="PANTHER" id="PTHR30632">
    <property type="entry name" value="MOLYBDATE-BINDING PERIPLASMIC PROTEIN"/>
    <property type="match status" value="1"/>
</dbReference>
<evidence type="ECO:0000256" key="1">
    <source>
        <dbReference type="ARBA" id="ARBA00009175"/>
    </source>
</evidence>
<evidence type="ECO:0000256" key="7">
    <source>
        <dbReference type="SAM" id="SignalP"/>
    </source>
</evidence>
<evidence type="ECO:0000256" key="6">
    <source>
        <dbReference type="PIRSR" id="PIRSR004846-1"/>
    </source>
</evidence>
<comment type="similarity">
    <text evidence="1">Belongs to the bacterial solute-binding protein ModA family.</text>
</comment>
<gene>
    <name evidence="8" type="ORF">AOA14_05370</name>
</gene>
<dbReference type="Pfam" id="PF13531">
    <property type="entry name" value="SBP_bac_11"/>
    <property type="match status" value="1"/>
</dbReference>
<dbReference type="GO" id="GO:0030288">
    <property type="term" value="C:outer membrane-bounded periplasmic space"/>
    <property type="evidence" value="ECO:0007669"/>
    <property type="project" value="TreeGrafter"/>
</dbReference>
<evidence type="ECO:0000256" key="3">
    <source>
        <dbReference type="ARBA" id="ARBA00022723"/>
    </source>
</evidence>
<proteinExistence type="inferred from homology"/>
<keyword evidence="3 6" id="KW-0479">Metal-binding</keyword>
<organism evidence="8 9">
    <name type="scientific">Sphingopyxis terrae subsp. terrae NBRC 15098</name>
    <dbReference type="NCBI Taxonomy" id="1219058"/>
    <lineage>
        <taxon>Bacteria</taxon>
        <taxon>Pseudomonadati</taxon>
        <taxon>Pseudomonadota</taxon>
        <taxon>Alphaproteobacteria</taxon>
        <taxon>Sphingomonadales</taxon>
        <taxon>Sphingomonadaceae</taxon>
        <taxon>Sphingopyxis</taxon>
    </lineage>
</organism>
<feature type="binding site" evidence="6">
    <location>
        <position position="177"/>
    </location>
    <ligand>
        <name>molybdate</name>
        <dbReference type="ChEBI" id="CHEBI:36264"/>
    </ligand>
</feature>
<feature type="chain" id="PRO_5007502399" evidence="7">
    <location>
        <begin position="27"/>
        <end position="258"/>
    </location>
</feature>
<dbReference type="PANTHER" id="PTHR30632:SF17">
    <property type="entry name" value="MOLYBDATE-BINDING PROTEIN MODA"/>
    <property type="match status" value="1"/>
</dbReference>
<dbReference type="InterPro" id="IPR005950">
    <property type="entry name" value="ModA"/>
</dbReference>
<dbReference type="STRING" id="1219058.AOA14_05370"/>
<evidence type="ECO:0000313" key="8">
    <source>
        <dbReference type="EMBL" id="AMU94033.1"/>
    </source>
</evidence>